<comment type="similarity">
    <text evidence="1">Belongs to the SNF2/RAD54 helicase family.</text>
</comment>
<dbReference type="InterPro" id="IPR001525">
    <property type="entry name" value="C5_MeTfrase"/>
</dbReference>
<dbReference type="InterPro" id="IPR050628">
    <property type="entry name" value="SNF2_RAD54_helicase_TF"/>
</dbReference>
<feature type="region of interest" description="Disordered" evidence="9">
    <location>
        <begin position="1"/>
        <end position="49"/>
    </location>
</feature>
<evidence type="ECO:0000256" key="8">
    <source>
        <dbReference type="PROSITE-ProRule" id="PRU00175"/>
    </source>
</evidence>
<dbReference type="SMART" id="SM00487">
    <property type="entry name" value="DEXDc"/>
    <property type="match status" value="1"/>
</dbReference>
<reference evidence="11 12" key="1">
    <citation type="submission" date="2014-02" db="EMBL/GenBank/DDBJ databases">
        <title>The genome sequence of Colletotrichum salicis CBS 607.94.</title>
        <authorList>
            <person name="Baroncelli R."/>
            <person name="Thon M.R."/>
        </authorList>
    </citation>
    <scope>NUCLEOTIDE SEQUENCE [LARGE SCALE GENOMIC DNA]</scope>
    <source>
        <strain evidence="11 12">CBS 607.94</strain>
    </source>
</reference>
<dbReference type="SUPFAM" id="SSF53335">
    <property type="entry name" value="S-adenosyl-L-methionine-dependent methyltransferases"/>
    <property type="match status" value="1"/>
</dbReference>
<dbReference type="InterPro" id="IPR014001">
    <property type="entry name" value="Helicase_ATP-bd"/>
</dbReference>
<keyword evidence="8" id="KW-0479">Metal-binding</keyword>
<dbReference type="GO" id="GO:0008168">
    <property type="term" value="F:methyltransferase activity"/>
    <property type="evidence" value="ECO:0007669"/>
    <property type="project" value="UniProtKB-KW"/>
</dbReference>
<dbReference type="EMBL" id="JFFI01000893">
    <property type="protein sequence ID" value="KXH65267.1"/>
    <property type="molecule type" value="Genomic_DNA"/>
</dbReference>
<dbReference type="GO" id="GO:0005634">
    <property type="term" value="C:nucleus"/>
    <property type="evidence" value="ECO:0007669"/>
    <property type="project" value="TreeGrafter"/>
</dbReference>
<protein>
    <submittedName>
        <fullName evidence="11">SNF2 super family protein</fullName>
    </submittedName>
</protein>
<keyword evidence="2" id="KW-0489">Methyltransferase</keyword>
<dbReference type="GO" id="GO:0004386">
    <property type="term" value="F:helicase activity"/>
    <property type="evidence" value="ECO:0007669"/>
    <property type="project" value="UniProtKB-KW"/>
</dbReference>
<gene>
    <name evidence="11" type="ORF">CSAL01_03553</name>
</gene>
<name>A0A135UY75_9PEZI</name>
<dbReference type="Pfam" id="PF00145">
    <property type="entry name" value="DNA_methylase"/>
    <property type="match status" value="1"/>
</dbReference>
<dbReference type="InterPro" id="IPR013083">
    <property type="entry name" value="Znf_RING/FYVE/PHD"/>
</dbReference>
<dbReference type="InterPro" id="IPR029063">
    <property type="entry name" value="SAM-dependent_MTases_sf"/>
</dbReference>
<accession>A0A135UY75</accession>
<keyword evidence="5" id="KW-0378">Hydrolase</keyword>
<keyword evidence="8" id="KW-0862">Zinc</keyword>
<evidence type="ECO:0000256" key="3">
    <source>
        <dbReference type="ARBA" id="ARBA00022679"/>
    </source>
</evidence>
<dbReference type="Gene3D" id="3.40.50.10810">
    <property type="entry name" value="Tandem AAA-ATPase domain"/>
    <property type="match status" value="1"/>
</dbReference>
<evidence type="ECO:0000313" key="11">
    <source>
        <dbReference type="EMBL" id="KXH65267.1"/>
    </source>
</evidence>
<organism evidence="11 12">
    <name type="scientific">Colletotrichum salicis</name>
    <dbReference type="NCBI Taxonomy" id="1209931"/>
    <lineage>
        <taxon>Eukaryota</taxon>
        <taxon>Fungi</taxon>
        <taxon>Dikarya</taxon>
        <taxon>Ascomycota</taxon>
        <taxon>Pezizomycotina</taxon>
        <taxon>Sordariomycetes</taxon>
        <taxon>Hypocreomycetidae</taxon>
        <taxon>Glomerellales</taxon>
        <taxon>Glomerellaceae</taxon>
        <taxon>Colletotrichum</taxon>
        <taxon>Colletotrichum acutatum species complex</taxon>
    </lineage>
</organism>
<dbReference type="GO" id="GO:0006281">
    <property type="term" value="P:DNA repair"/>
    <property type="evidence" value="ECO:0007669"/>
    <property type="project" value="TreeGrafter"/>
</dbReference>
<dbReference type="SUPFAM" id="SSF52540">
    <property type="entry name" value="P-loop containing nucleoside triphosphate hydrolases"/>
    <property type="match status" value="2"/>
</dbReference>
<dbReference type="GO" id="GO:0008094">
    <property type="term" value="F:ATP-dependent activity, acting on DNA"/>
    <property type="evidence" value="ECO:0007669"/>
    <property type="project" value="TreeGrafter"/>
</dbReference>
<keyword evidence="4" id="KW-0547">Nucleotide-binding</keyword>
<proteinExistence type="inferred from homology"/>
<keyword evidence="7" id="KW-0067">ATP-binding</keyword>
<evidence type="ECO:0000256" key="4">
    <source>
        <dbReference type="ARBA" id="ARBA00022741"/>
    </source>
</evidence>
<comment type="caution">
    <text evidence="11">The sequence shown here is derived from an EMBL/GenBank/DDBJ whole genome shotgun (WGS) entry which is preliminary data.</text>
</comment>
<dbReference type="Pfam" id="PF00176">
    <property type="entry name" value="SNF2-rel_dom"/>
    <property type="match status" value="1"/>
</dbReference>
<dbReference type="InterPro" id="IPR000330">
    <property type="entry name" value="SNF2_N"/>
</dbReference>
<dbReference type="GO" id="GO:0008270">
    <property type="term" value="F:zinc ion binding"/>
    <property type="evidence" value="ECO:0007669"/>
    <property type="project" value="UniProtKB-KW"/>
</dbReference>
<evidence type="ECO:0000256" key="2">
    <source>
        <dbReference type="ARBA" id="ARBA00022603"/>
    </source>
</evidence>
<dbReference type="CDD" id="cd18793">
    <property type="entry name" value="SF2_C_SNF"/>
    <property type="match status" value="1"/>
</dbReference>
<dbReference type="PANTHER" id="PTHR45626">
    <property type="entry name" value="TRANSCRIPTION TERMINATION FACTOR 2-RELATED"/>
    <property type="match status" value="1"/>
</dbReference>
<feature type="domain" description="RING-type" evidence="10">
    <location>
        <begin position="2320"/>
        <end position="2359"/>
    </location>
</feature>
<dbReference type="OrthoDB" id="423221at2759"/>
<dbReference type="InterPro" id="IPR001841">
    <property type="entry name" value="Znf_RING"/>
</dbReference>
<keyword evidence="6" id="KW-0347">Helicase</keyword>
<evidence type="ECO:0000259" key="10">
    <source>
        <dbReference type="PROSITE" id="PS50089"/>
    </source>
</evidence>
<evidence type="ECO:0000256" key="1">
    <source>
        <dbReference type="ARBA" id="ARBA00007025"/>
    </source>
</evidence>
<dbReference type="PROSITE" id="PS50089">
    <property type="entry name" value="ZF_RING_2"/>
    <property type="match status" value="1"/>
</dbReference>
<dbReference type="Proteomes" id="UP000070121">
    <property type="component" value="Unassembled WGS sequence"/>
</dbReference>
<feature type="region of interest" description="Disordered" evidence="9">
    <location>
        <begin position="312"/>
        <end position="332"/>
    </location>
</feature>
<dbReference type="InterPro" id="IPR038718">
    <property type="entry name" value="SNF2-like_sf"/>
</dbReference>
<keyword evidence="3" id="KW-0808">Transferase</keyword>
<dbReference type="GO" id="GO:0016787">
    <property type="term" value="F:hydrolase activity"/>
    <property type="evidence" value="ECO:0007669"/>
    <property type="project" value="UniProtKB-KW"/>
</dbReference>
<dbReference type="Gene3D" id="3.40.50.300">
    <property type="entry name" value="P-loop containing nucleotide triphosphate hydrolases"/>
    <property type="match status" value="1"/>
</dbReference>
<feature type="compositionally biased region" description="Polar residues" evidence="9">
    <location>
        <begin position="319"/>
        <end position="332"/>
    </location>
</feature>
<evidence type="ECO:0000256" key="7">
    <source>
        <dbReference type="ARBA" id="ARBA00022840"/>
    </source>
</evidence>
<dbReference type="SUPFAM" id="SSF57850">
    <property type="entry name" value="RING/U-box"/>
    <property type="match status" value="1"/>
</dbReference>
<keyword evidence="12" id="KW-1185">Reference proteome</keyword>
<dbReference type="Gene3D" id="3.30.40.10">
    <property type="entry name" value="Zinc/RING finger domain, C3HC4 (zinc finger)"/>
    <property type="match status" value="1"/>
</dbReference>
<keyword evidence="8" id="KW-0863">Zinc-finger</keyword>
<evidence type="ECO:0000256" key="9">
    <source>
        <dbReference type="SAM" id="MobiDB-lite"/>
    </source>
</evidence>
<dbReference type="GO" id="GO:0005524">
    <property type="term" value="F:ATP binding"/>
    <property type="evidence" value="ECO:0007669"/>
    <property type="project" value="UniProtKB-KW"/>
</dbReference>
<evidence type="ECO:0000313" key="12">
    <source>
        <dbReference type="Proteomes" id="UP000070121"/>
    </source>
</evidence>
<evidence type="ECO:0000256" key="6">
    <source>
        <dbReference type="ARBA" id="ARBA00022806"/>
    </source>
</evidence>
<dbReference type="GO" id="GO:0032259">
    <property type="term" value="P:methylation"/>
    <property type="evidence" value="ECO:0007669"/>
    <property type="project" value="UniProtKB-KW"/>
</dbReference>
<dbReference type="InterPro" id="IPR049730">
    <property type="entry name" value="SNF2/RAD54-like_C"/>
</dbReference>
<sequence length="2590" mass="286684">MNPSGAQGHQGAPIPEPPPVVRSPVVDESGFGGDQRVDGEFKSSNGQDDYPFFDNFPAGAADVGPIDFPGPEQDIECHTSFAGMPPVDQNAPFGQGFDPTTLPDNGQTNNFGNVSDFGSMNTYAASPFFVETAPGYRDLINMFTDNEGLHWDLLETRPNDDGILMATYGTPNGIGGYWTQQFEVQPIVPQQAFGQNSGYHDDPMAQQDQASVYGHGFSSGYVPAGPSNQGHHHDQIYSATQQQPATVDPNMHSLHSNFAEHPSGSTPQPAYSLGTNYHSHVIPDPSSAFAPFPALASHSDFTSHSASVPHPAFTAPLASGSQSASGNSRARTQSIPQSIMDDAEHVLVMDERSVNRPRDAFPIIFDKALKLGLKKVLDAGGVSFRIATMCSGTDGPILALREFAEAATACGYPGLLQYDHVFSVEIDPFKQAFIGRNAAPSGPIFRNVVDVGMPGATQAMTASGAMADIPLGIDVLIAGSSCVDFSSLNYAKNDKKKESGLNKLFEQFKAQGVSAIQQDDPTAGEVVDGLEQIFESIKDEKGESTKTFLSILMYTHAHRPKIVILENVTRAPWDQFKDFWLPSIGYVAAYVQVDSKNFLVPQTRQRRYLIGVDARHYGDKAKGIVNTWAKLMDITQWFKNPPDLQKFLLPPSDPRVLQARFQLERALLSKPKRDVEAVHCAADHRAARRKEKLGASNPYTRMDDRGNVQPREDTWQGVISVYTWRMQDLLDIEYLRAQKKGYDFTHKMFILDVGQNVDRQSGRLGVIPCVLPSADLFLSYDGRPLLGLECLAVQGIPIDRISLSVEGENQLKDLAGNAMTTTVAGAAILCAIIAEFKSKRKSGNQHWQGLAKPDPTLLLPNSVHSTSSDEAGPSNFSDLFLAIDSPFLERNSLKSSSRKGKEVDRSLLALPTLSSTSRTALADTMAWQKIVSYGWDGNKSVEFFCTLCLNGCRKCRCDAFRKHQNTGVYLRCKDCNETRCESCAGNPDHDFDKANPINDKMSIDRSTAHELAIAAFPAHLYIDWAGIDAAQSVDILSDLDKQTFGDHLEALHNGIHTCAGGVHYYQTNLKFRDDLTVTYESEKSIIIIVVTDKDVTWRMHLRPVYVELGHPSTQNDISANEAAARLAILGYDLRQPLLKAKLFVQHQINVDLVQERAHDPRIDGFNQKLVDLNGAAPHLVNDVANIINGDYHFTDKCATPLGLLLTKNDSFGPVYIMLHTNCNGAAETDRWVLTKDPRKLEPDQVRDIICVFPQGFKHYMHEEQPFGLAFTATLPGVYTSLPSALGITVHERDPALHVGLNDLQQHNIRNVDCQSSIPSIVIKLDKTDMHFPVKSLLTQLTPPFGTNSTETSPDVWFTVAQHEIKDALALASSAINKLSASACADRLIVDNIKLDSSDACHRCHRCSPTAPKALHHWDADGSVVRIENEALATQTEQAILRRPAPLEIQSRLEPSEAGGLDVLSMKILLNPASLVHRAHGHFPVNKDVMSPMVRSARGSGNFRVEFSYFEPSLKGLSPFKDSMRAVQAGAYRPGRSKQPSNFVLNGMSLRPDQIEACQWMMNREKDETFTEREFEERVLPSVNVRLTAVAKLENSARGGVLAHDIGYGKTVVTLGLVDYTTSSEDAEFSTLERAQWLGTTAFIHIKATLVIVPPHIVSQWAKEAKRFVKQLRTLVLTKTTDISRKNMEKADIIIVSSTLMSSEKNIDKLAAIAKMPSIRQKRSNRDFQDWHYEVVDTIKHAAFDHNDSNNPGNAHIEARIQGRRTYSNDWVRVAAANAVGASDRKTQQTAKTVQKKKGKAAKPRTVVNIDVKKAFQNGEVLEMYTYRRVVFDEFSYENTSVATFFQNAVASSKWVLSGTPPTINLGQICETAALLNVHVARPTSSMPGFFPNVTTGPKVSELTDAEAFRSYTEPLSAQLAADRHEQGEKFLLHYLRKNKTDIQGVEMDELVFFTPMNHQEAFVYNFVQRALHDAKWDVESMPCGLGVFLRTILDEEMTQGAGSKVKAAGKSMWSDAVDGLLLLSSLSVSFSRNGFEEMGWTEPNADLSLEGLSNEASAAAGVHLSHCIQILVSLFDQMMYLANMVSEEVDASASSKAKKDAYFGHMEEIHDFMRNANGDSDDTGFINFLNHAIVYRSREDYVSTQEDPWNCKNWSEWLGGPGTYNSADWWLLNPNHDLSDGELASLRERWIVPADGKVGTREALINVIRQKQDSKDDSEEMALALGLKTTGDIAARLKKHFDGKATKDDFEFGIQIPAHRPQKGKTIKPRGQAIDETLNSLISVVQSVQAGIKLAMEAWRRCMFMMKLDHVLHGTLPITCNVCDRIASDSDILHSIACGHSLCKECFGTFTEAGNQKCPAQSCKAFSRGSFMPGEMFAAPATLQNDLLATPSAKLYNIDHVITNNVHGDEKALVFAAYAGIKKEVYEYLSRVHAHDIGIYMTNGSDQDSDTIDKFKAHHGKAVLIQSLMSSESAGTNLTEANHIIFAGVLFTDSDSYDMYMRQAKGRLIRHGQKRPVFIYHFITPATLEFDLFNKRHGNRICNFGEHGRIPIPFEDQTKDSRFPLYFRPYLEIASVEKLLRSVEFEEYEK</sequence>
<evidence type="ECO:0000256" key="5">
    <source>
        <dbReference type="ARBA" id="ARBA00022801"/>
    </source>
</evidence>
<dbReference type="Gene3D" id="3.40.50.150">
    <property type="entry name" value="Vaccinia Virus protein VP39"/>
    <property type="match status" value="1"/>
</dbReference>
<dbReference type="STRING" id="1209931.A0A135UY75"/>
<dbReference type="InterPro" id="IPR027417">
    <property type="entry name" value="P-loop_NTPase"/>
</dbReference>
<dbReference type="PANTHER" id="PTHR45626:SF26">
    <property type="entry name" value="FAMILY HELICASE, PUTATIVE (AFU_ORTHOLOGUE AFUA_2G09120)-RELATED"/>
    <property type="match status" value="1"/>
</dbReference>